<name>A0ABV6JMF8_9PROT</name>
<reference evidence="1 2" key="1">
    <citation type="submission" date="2024-09" db="EMBL/GenBank/DDBJ databases">
        <authorList>
            <person name="Sun Q."/>
            <person name="Mori K."/>
        </authorList>
    </citation>
    <scope>NUCLEOTIDE SEQUENCE [LARGE SCALE GENOMIC DNA]</scope>
    <source>
        <strain evidence="1 2">TBRC 5777</strain>
    </source>
</reference>
<dbReference type="RefSeq" id="WP_377042587.1">
    <property type="nucleotide sequence ID" value="NZ_JBHLUN010000001.1"/>
</dbReference>
<gene>
    <name evidence="1" type="ORF">ACFFGY_01470</name>
</gene>
<dbReference type="Proteomes" id="UP001589865">
    <property type="component" value="Unassembled WGS sequence"/>
</dbReference>
<comment type="caution">
    <text evidence="1">The sequence shown here is derived from an EMBL/GenBank/DDBJ whole genome shotgun (WGS) entry which is preliminary data.</text>
</comment>
<organism evidence="1 2">
    <name type="scientific">Roseomonas elaeocarpi</name>
    <dbReference type="NCBI Taxonomy" id="907779"/>
    <lineage>
        <taxon>Bacteria</taxon>
        <taxon>Pseudomonadati</taxon>
        <taxon>Pseudomonadota</taxon>
        <taxon>Alphaproteobacteria</taxon>
        <taxon>Acetobacterales</taxon>
        <taxon>Roseomonadaceae</taxon>
        <taxon>Roseomonas</taxon>
    </lineage>
</organism>
<protein>
    <submittedName>
        <fullName evidence="1">Uncharacterized protein</fullName>
    </submittedName>
</protein>
<sequence>MVAFIARRDRCDHVRGEEADDPARAAVLARALERNCRGTDADLARLKRRHAGNPAVRSRLDGYDPRIE</sequence>
<keyword evidence="2" id="KW-1185">Reference proteome</keyword>
<accession>A0ABV6JMF8</accession>
<evidence type="ECO:0000313" key="1">
    <source>
        <dbReference type="EMBL" id="MFC0406898.1"/>
    </source>
</evidence>
<evidence type="ECO:0000313" key="2">
    <source>
        <dbReference type="Proteomes" id="UP001589865"/>
    </source>
</evidence>
<dbReference type="EMBL" id="JBHLUN010000001">
    <property type="protein sequence ID" value="MFC0406898.1"/>
    <property type="molecule type" value="Genomic_DNA"/>
</dbReference>
<proteinExistence type="predicted"/>